<name>A0ABZ2YRS8_9BACT</name>
<keyword evidence="2" id="KW-1185">Reference proteome</keyword>
<evidence type="ECO:0000313" key="2">
    <source>
        <dbReference type="Proteomes" id="UP001485459"/>
    </source>
</evidence>
<reference evidence="2" key="1">
    <citation type="submission" date="2024-03" db="EMBL/GenBank/DDBJ databases">
        <title>Chitinophaga horti sp. nov., isolated from garden soil.</title>
        <authorList>
            <person name="Lee D.S."/>
            <person name="Han D.M."/>
            <person name="Baek J.H."/>
            <person name="Choi D.G."/>
            <person name="Jeon J.H."/>
            <person name="Jeon C.O."/>
        </authorList>
    </citation>
    <scope>NUCLEOTIDE SEQUENCE [LARGE SCALE GENOMIC DNA]</scope>
    <source>
        <strain evidence="2">GPA1</strain>
    </source>
</reference>
<dbReference type="Pfam" id="PF09357">
    <property type="entry name" value="RteC"/>
    <property type="match status" value="1"/>
</dbReference>
<dbReference type="Proteomes" id="UP001485459">
    <property type="component" value="Chromosome"/>
</dbReference>
<protein>
    <submittedName>
        <fullName evidence="1">RteC domain-containing protein</fullName>
    </submittedName>
</protein>
<sequence>MDQQRQYIADTLHEITAYRRQHPEAYRYFTLSSTTQDEQLFIPPTNGAPMFLYDWMVPHLPFTPYTFHFANFLAGKWLTDWIEQYFTHPPSLQQRHAPLKWTGTLAALTEMIYALNEMGVLGSGRQEINKVKVAFEKFFNTSIGNIYKSYEHNRIRKKAERHFLMP</sequence>
<accession>A0ABZ2YRS8</accession>
<dbReference type="EMBL" id="CP149822">
    <property type="protein sequence ID" value="WZN41960.1"/>
    <property type="molecule type" value="Genomic_DNA"/>
</dbReference>
<evidence type="ECO:0000313" key="1">
    <source>
        <dbReference type="EMBL" id="WZN41960.1"/>
    </source>
</evidence>
<organism evidence="1 2">
    <name type="scientific">Chitinophaga pollutisoli</name>
    <dbReference type="NCBI Taxonomy" id="3133966"/>
    <lineage>
        <taxon>Bacteria</taxon>
        <taxon>Pseudomonadati</taxon>
        <taxon>Bacteroidota</taxon>
        <taxon>Chitinophagia</taxon>
        <taxon>Chitinophagales</taxon>
        <taxon>Chitinophagaceae</taxon>
        <taxon>Chitinophaga</taxon>
    </lineage>
</organism>
<gene>
    <name evidence="1" type="ORF">WJU16_02780</name>
</gene>
<dbReference type="RefSeq" id="WP_341836803.1">
    <property type="nucleotide sequence ID" value="NZ_CP149822.1"/>
</dbReference>
<dbReference type="InterPro" id="IPR018534">
    <property type="entry name" value="Tet_reg_excision_RteC"/>
</dbReference>
<proteinExistence type="predicted"/>